<dbReference type="InterPro" id="IPR026341">
    <property type="entry name" value="T9SS_type_B"/>
</dbReference>
<name>A0A4R6IN93_9BACT</name>
<dbReference type="Pfam" id="PF18911">
    <property type="entry name" value="PKD_4"/>
    <property type="match status" value="2"/>
</dbReference>
<feature type="signal peptide" evidence="1">
    <location>
        <begin position="1"/>
        <end position="20"/>
    </location>
</feature>
<feature type="domain" description="PKD" evidence="2">
    <location>
        <begin position="995"/>
        <end position="1034"/>
    </location>
</feature>
<organism evidence="3 4">
    <name type="scientific">Sediminibacterium goheungense</name>
    <dbReference type="NCBI Taxonomy" id="1086393"/>
    <lineage>
        <taxon>Bacteria</taxon>
        <taxon>Pseudomonadati</taxon>
        <taxon>Bacteroidota</taxon>
        <taxon>Chitinophagia</taxon>
        <taxon>Chitinophagales</taxon>
        <taxon>Chitinophagaceae</taxon>
        <taxon>Sediminibacterium</taxon>
    </lineage>
</organism>
<dbReference type="Gene3D" id="2.60.40.10">
    <property type="entry name" value="Immunoglobulins"/>
    <property type="match status" value="4"/>
</dbReference>
<dbReference type="InterPro" id="IPR035234">
    <property type="entry name" value="IgGFc-bd_N"/>
</dbReference>
<dbReference type="Pfam" id="PF13585">
    <property type="entry name" value="CHU_C"/>
    <property type="match status" value="1"/>
</dbReference>
<feature type="chain" id="PRO_5020684872" evidence="1">
    <location>
        <begin position="21"/>
        <end position="1217"/>
    </location>
</feature>
<gene>
    <name evidence="3" type="ORF">BC659_3277</name>
</gene>
<dbReference type="OrthoDB" id="7794186at2"/>
<dbReference type="InterPro" id="IPR013783">
    <property type="entry name" value="Ig-like_fold"/>
</dbReference>
<feature type="domain" description="PKD" evidence="2">
    <location>
        <begin position="795"/>
        <end position="859"/>
    </location>
</feature>
<dbReference type="EMBL" id="SNWP01000015">
    <property type="protein sequence ID" value="TDO23663.1"/>
    <property type="molecule type" value="Genomic_DNA"/>
</dbReference>
<accession>A0A4R6IN93</accession>
<dbReference type="Pfam" id="PF17517">
    <property type="entry name" value="IgGFc_binding"/>
    <property type="match status" value="1"/>
</dbReference>
<dbReference type="PROSITE" id="PS50093">
    <property type="entry name" value="PKD"/>
    <property type="match status" value="4"/>
</dbReference>
<evidence type="ECO:0000259" key="2">
    <source>
        <dbReference type="PROSITE" id="PS50093"/>
    </source>
</evidence>
<reference evidence="3 4" key="1">
    <citation type="submission" date="2019-03" db="EMBL/GenBank/DDBJ databases">
        <title>Genomic Encyclopedia of Archaeal and Bacterial Type Strains, Phase II (KMG-II): from individual species to whole genera.</title>
        <authorList>
            <person name="Goeker M."/>
        </authorList>
    </citation>
    <scope>NUCLEOTIDE SEQUENCE [LARGE SCALE GENOMIC DNA]</scope>
    <source>
        <strain evidence="3 4">DSM 28323</strain>
    </source>
</reference>
<dbReference type="SMART" id="SM00089">
    <property type="entry name" value="PKD"/>
    <property type="match status" value="4"/>
</dbReference>
<evidence type="ECO:0000256" key="1">
    <source>
        <dbReference type="SAM" id="SignalP"/>
    </source>
</evidence>
<dbReference type="NCBIfam" id="TIGR04131">
    <property type="entry name" value="Bac_Flav_CTERM"/>
    <property type="match status" value="1"/>
</dbReference>
<dbReference type="InterPro" id="IPR035986">
    <property type="entry name" value="PKD_dom_sf"/>
</dbReference>
<dbReference type="InterPro" id="IPR022409">
    <property type="entry name" value="PKD/Chitinase_dom"/>
</dbReference>
<dbReference type="Pfam" id="PF00801">
    <property type="entry name" value="PKD"/>
    <property type="match status" value="2"/>
</dbReference>
<dbReference type="AlphaFoldDB" id="A0A4R6IN93"/>
<feature type="domain" description="PKD" evidence="2">
    <location>
        <begin position="677"/>
        <end position="750"/>
    </location>
</feature>
<dbReference type="InterPro" id="IPR000601">
    <property type="entry name" value="PKD_dom"/>
</dbReference>
<proteinExistence type="predicted"/>
<evidence type="ECO:0000313" key="3">
    <source>
        <dbReference type="EMBL" id="TDO23663.1"/>
    </source>
</evidence>
<feature type="domain" description="PKD" evidence="2">
    <location>
        <begin position="615"/>
        <end position="679"/>
    </location>
</feature>
<sequence>MSVRFFFFVAFFFIRMACFAQDFSNKGKDFWLGYGYHVSMASNNGSPLAAGGSQEMILYFTSDKDASVTVEIPALNYTQQYTVTKGQVTVSNPIPKTGAQDARIADTGYFNRGIHITSTQDIVAYAHIYNASISGASLLFPTNTLGKEYYAISYNQFSNQAFSNSFFFVVATEDNTVVEITPSAQNRNNKPVNTPFTVTLNKGQIYSVMGTTSGNTGTDLTGSKIRSVSVNAAGGCKKIAVFSGTGKISIGGGNSGSADNLFAQAFPFVAWGKKYLTVPTGSQPNNFYRICVADPNTVVKLNGTVIPKTQLINNFYYQFKNSSTTGTSAAAPNLIESDLPILVSQYCTTQGVEGNSGAMPGGDPEMIYLSPVEQTINDITLYSADRNAILQSFINIVVKKGGVSSFKLDGNSISSNFLPHPADTSYYYATLSVSRGAHNLYSDTGFNAIAYGFGSAESYGYNAGTNVKDFSRQATFANPYGRIDSAVTCVNTPVKFSVPLSFQPTTVRWDFSAAPNISPNTTINFNTSPTADSTPVVSGQTLYYFSPGTSFLFSASNTTVLRDTVKLYTTSSTPDGCGSTDQVYSIPIKVVAKPTTDFSVATTGCVGENVVLSPSTGSGVQYFWDTGDGKTFNFNQPNETFTYNYSQSGSYTVKLKAVSDIGCITEEVIKTVAITTKPIASFTYSAIRCLNSDITFTDASTTQSGTLAKWTWNLDDGTGETIATSNAARITKYASTGTKNVSLQVETSTGCKSEIFTPATALVVNPLPQPGFILPEVCLNDASAQFTDTSKIADGSEAQFSYLWNFNAGTPAITPGPNISSSTLKNPQVKYNKSDNYTVSLRVTSKDGCINTTSQSFTVNGSIPKADFEVQMNNVLCDKVPIVILNKSTVDFGSVTKSEIYWDRVNAPAQVQTDEFPANDKAYPHKYTVNNAAGQNFTIRMVSYSGGNTCVSEVSKTITVHPNPKAAYSISSATVCYDEPVSFTDQSALASIAVPTRWVWDLGKGNSSTIQNPVRAYRDSGIFNTSLHVFSAAGCGSDTAAISFTVYPLPVLVMGTKSTAVLEGGEIKLKPSFVYGNQLSYLWSPSSYLSSDTAYSPISKPLNDIRYTFNVIAEGGCTVSDTIFVKVLKSPEIPNAFSPNGDGINDTWNIKYLESYPGATVEVYNRYGQIVYRSLGYSKPWDGRVSGGNLLPIGTYYYIINPKNNKPQMTGSITIIR</sequence>
<dbReference type="PANTHER" id="PTHR46534">
    <property type="entry name" value="IGGFC_BINDING DOMAIN-CONTAINING PROTEIN"/>
    <property type="match status" value="1"/>
</dbReference>
<evidence type="ECO:0000313" key="4">
    <source>
        <dbReference type="Proteomes" id="UP000295741"/>
    </source>
</evidence>
<comment type="caution">
    <text evidence="3">The sequence shown here is derived from an EMBL/GenBank/DDBJ whole genome shotgun (WGS) entry which is preliminary data.</text>
</comment>
<keyword evidence="4" id="KW-1185">Reference proteome</keyword>
<dbReference type="CDD" id="cd00146">
    <property type="entry name" value="PKD"/>
    <property type="match status" value="2"/>
</dbReference>
<dbReference type="Proteomes" id="UP000295741">
    <property type="component" value="Unassembled WGS sequence"/>
</dbReference>
<protein>
    <submittedName>
        <fullName evidence="3">Gliding motility-associated-like protein</fullName>
    </submittedName>
</protein>
<keyword evidence="1" id="KW-0732">Signal</keyword>
<dbReference type="SUPFAM" id="SSF49299">
    <property type="entry name" value="PKD domain"/>
    <property type="match status" value="4"/>
</dbReference>
<dbReference type="PANTHER" id="PTHR46534:SF1">
    <property type="entry name" value="IGGFC-BINDING PROTEIN N-TERMINAL DOMAIN-CONTAINING PROTEIN"/>
    <property type="match status" value="1"/>
</dbReference>